<evidence type="ECO:0000313" key="1">
    <source>
        <dbReference type="EMBL" id="MPM92407.1"/>
    </source>
</evidence>
<proteinExistence type="predicted"/>
<dbReference type="AlphaFoldDB" id="A0A645DST2"/>
<sequence length="162" mass="18697">MWISPEFKIYLLQEFDRLKMQEQQQLGWDIKRNLAKINYSIHTDAIKEHIIPSLLTEKQINITYADEADILNMALFGMTAKQWRNSNPTLKGNIRDYANVSQLVVLSNMESLNAIFISEGLSQTERLSKLNEIAINQMKLLTENKRVASLEKQSALQKGKDK</sequence>
<evidence type="ECO:0008006" key="2">
    <source>
        <dbReference type="Google" id="ProtNLM"/>
    </source>
</evidence>
<name>A0A645DST2_9ZZZZ</name>
<dbReference type="EMBL" id="VSSQ01039349">
    <property type="protein sequence ID" value="MPM92407.1"/>
    <property type="molecule type" value="Genomic_DNA"/>
</dbReference>
<gene>
    <name evidence="1" type="ORF">SDC9_139542</name>
</gene>
<protein>
    <recommendedName>
        <fullName evidence="2">KilA-N domain-containing protein</fullName>
    </recommendedName>
</protein>
<comment type="caution">
    <text evidence="1">The sequence shown here is derived from an EMBL/GenBank/DDBJ whole genome shotgun (WGS) entry which is preliminary data.</text>
</comment>
<reference evidence="1" key="1">
    <citation type="submission" date="2019-08" db="EMBL/GenBank/DDBJ databases">
        <authorList>
            <person name="Kucharzyk K."/>
            <person name="Murdoch R.W."/>
            <person name="Higgins S."/>
            <person name="Loffler F."/>
        </authorList>
    </citation>
    <scope>NUCLEOTIDE SEQUENCE</scope>
</reference>
<organism evidence="1">
    <name type="scientific">bioreactor metagenome</name>
    <dbReference type="NCBI Taxonomy" id="1076179"/>
    <lineage>
        <taxon>unclassified sequences</taxon>
        <taxon>metagenomes</taxon>
        <taxon>ecological metagenomes</taxon>
    </lineage>
</organism>
<accession>A0A645DST2</accession>